<organism evidence="1 2">
    <name type="scientific">Paraburkholderia ultramafica</name>
    <dbReference type="NCBI Taxonomy" id="1544867"/>
    <lineage>
        <taxon>Bacteria</taxon>
        <taxon>Pseudomonadati</taxon>
        <taxon>Pseudomonadota</taxon>
        <taxon>Betaproteobacteria</taxon>
        <taxon>Burkholderiales</taxon>
        <taxon>Burkholderiaceae</taxon>
        <taxon>Paraburkholderia</taxon>
    </lineage>
</organism>
<dbReference type="EMBL" id="CADIKK010000035">
    <property type="protein sequence ID" value="CAB3803406.1"/>
    <property type="molecule type" value="Genomic_DNA"/>
</dbReference>
<sequence length="55" mass="6065">MVASGNLLPEQEFRKRLGVTRKRLSHLLADGSVFTLEVDGRVYFPASLADASECL</sequence>
<evidence type="ECO:0008006" key="3">
    <source>
        <dbReference type="Google" id="ProtNLM"/>
    </source>
</evidence>
<evidence type="ECO:0000313" key="1">
    <source>
        <dbReference type="EMBL" id="CAB3803406.1"/>
    </source>
</evidence>
<evidence type="ECO:0000313" key="2">
    <source>
        <dbReference type="Proteomes" id="UP000494365"/>
    </source>
</evidence>
<accession>A0A6S7DER7</accession>
<gene>
    <name evidence="1" type="ORF">LMG28614_05813</name>
</gene>
<keyword evidence="2" id="KW-1185">Reference proteome</keyword>
<protein>
    <recommendedName>
        <fullName evidence="3">DNA-binding protein</fullName>
    </recommendedName>
</protein>
<dbReference type="Proteomes" id="UP000494365">
    <property type="component" value="Unassembled WGS sequence"/>
</dbReference>
<reference evidence="1 2" key="1">
    <citation type="submission" date="2020-04" db="EMBL/GenBank/DDBJ databases">
        <authorList>
            <person name="De Canck E."/>
        </authorList>
    </citation>
    <scope>NUCLEOTIDE SEQUENCE [LARGE SCALE GENOMIC DNA]</scope>
    <source>
        <strain evidence="1 2">LMG 28614</strain>
    </source>
</reference>
<proteinExistence type="predicted"/>
<name>A0A6S7DER7_9BURK</name>
<dbReference type="AlphaFoldDB" id="A0A6S7DER7"/>